<name>A0A6C0IU54_9ZZZZ</name>
<feature type="compositionally biased region" description="Acidic residues" evidence="1">
    <location>
        <begin position="57"/>
        <end position="94"/>
    </location>
</feature>
<reference evidence="2" key="1">
    <citation type="journal article" date="2020" name="Nature">
        <title>Giant virus diversity and host interactions through global metagenomics.</title>
        <authorList>
            <person name="Schulz F."/>
            <person name="Roux S."/>
            <person name="Paez-Espino D."/>
            <person name="Jungbluth S."/>
            <person name="Walsh D.A."/>
            <person name="Denef V.J."/>
            <person name="McMahon K.D."/>
            <person name="Konstantinidis K.T."/>
            <person name="Eloe-Fadrosh E.A."/>
            <person name="Kyrpides N.C."/>
            <person name="Woyke T."/>
        </authorList>
    </citation>
    <scope>NUCLEOTIDE SEQUENCE</scope>
    <source>
        <strain evidence="2">GVMAG-M-3300024302-11</strain>
    </source>
</reference>
<proteinExistence type="predicted"/>
<sequence length="156" mass="17482">MDNLGIKNILNFVTSKDDKDLLEHYGGKGKGKGKGKSKKMKKKKSKKKKKKKKKDDEGDAGDDAGDDADDDADDDTSEYGDDDSEDGEDKDDSESERPGFFARMFGSKSPKTIKGPDKIKRKLRRLSQEIYKNKSIISSIVDENPELADFVEQLQE</sequence>
<feature type="region of interest" description="Disordered" evidence="1">
    <location>
        <begin position="17"/>
        <end position="117"/>
    </location>
</feature>
<organism evidence="2">
    <name type="scientific">viral metagenome</name>
    <dbReference type="NCBI Taxonomy" id="1070528"/>
    <lineage>
        <taxon>unclassified sequences</taxon>
        <taxon>metagenomes</taxon>
        <taxon>organismal metagenomes</taxon>
    </lineage>
</organism>
<evidence type="ECO:0000256" key="1">
    <source>
        <dbReference type="SAM" id="MobiDB-lite"/>
    </source>
</evidence>
<dbReference type="AlphaFoldDB" id="A0A6C0IU54"/>
<protein>
    <submittedName>
        <fullName evidence="2">Uncharacterized protein</fullName>
    </submittedName>
</protein>
<feature type="compositionally biased region" description="Basic residues" evidence="1">
    <location>
        <begin position="27"/>
        <end position="53"/>
    </location>
</feature>
<evidence type="ECO:0000313" key="2">
    <source>
        <dbReference type="EMBL" id="QHT96602.1"/>
    </source>
</evidence>
<dbReference type="EMBL" id="MN740260">
    <property type="protein sequence ID" value="QHT96602.1"/>
    <property type="molecule type" value="Genomic_DNA"/>
</dbReference>
<feature type="compositionally biased region" description="Basic and acidic residues" evidence="1">
    <location>
        <begin position="17"/>
        <end position="26"/>
    </location>
</feature>
<accession>A0A6C0IU54</accession>